<keyword evidence="3" id="KW-1185">Reference proteome</keyword>
<feature type="region of interest" description="Disordered" evidence="1">
    <location>
        <begin position="68"/>
        <end position="124"/>
    </location>
</feature>
<accession>A0ABN3I9H0</accession>
<proteinExistence type="predicted"/>
<feature type="compositionally biased region" description="Gly residues" evidence="1">
    <location>
        <begin position="89"/>
        <end position="98"/>
    </location>
</feature>
<reference evidence="2 3" key="1">
    <citation type="journal article" date="2019" name="Int. J. Syst. Evol. Microbiol.">
        <title>The Global Catalogue of Microorganisms (GCM) 10K type strain sequencing project: providing services to taxonomists for standard genome sequencing and annotation.</title>
        <authorList>
            <consortium name="The Broad Institute Genomics Platform"/>
            <consortium name="The Broad Institute Genome Sequencing Center for Infectious Disease"/>
            <person name="Wu L."/>
            <person name="Ma J."/>
        </authorList>
    </citation>
    <scope>NUCLEOTIDE SEQUENCE [LARGE SCALE GENOMIC DNA]</scope>
    <source>
        <strain evidence="2 3">JCM 6921</strain>
    </source>
</reference>
<dbReference type="Proteomes" id="UP001500058">
    <property type="component" value="Unassembled WGS sequence"/>
</dbReference>
<evidence type="ECO:0000256" key="1">
    <source>
        <dbReference type="SAM" id="MobiDB-lite"/>
    </source>
</evidence>
<evidence type="ECO:0000313" key="3">
    <source>
        <dbReference type="Proteomes" id="UP001500058"/>
    </source>
</evidence>
<comment type="caution">
    <text evidence="2">The sequence shown here is derived from an EMBL/GenBank/DDBJ whole genome shotgun (WGS) entry which is preliminary data.</text>
</comment>
<gene>
    <name evidence="2" type="ORF">GCM10010420_24260</name>
</gene>
<organism evidence="2 3">
    <name type="scientific">Streptomyces glaucosporus</name>
    <dbReference type="NCBI Taxonomy" id="284044"/>
    <lineage>
        <taxon>Bacteria</taxon>
        <taxon>Bacillati</taxon>
        <taxon>Actinomycetota</taxon>
        <taxon>Actinomycetes</taxon>
        <taxon>Kitasatosporales</taxon>
        <taxon>Streptomycetaceae</taxon>
        <taxon>Streptomyces</taxon>
    </lineage>
</organism>
<evidence type="ECO:0000313" key="2">
    <source>
        <dbReference type="EMBL" id="GAA2397452.1"/>
    </source>
</evidence>
<feature type="compositionally biased region" description="Low complexity" evidence="1">
    <location>
        <begin position="110"/>
        <end position="124"/>
    </location>
</feature>
<name>A0ABN3I9H0_9ACTN</name>
<sequence>MSAVTVVVIDCTDTGASPPTATEPTWIFRLTRRSASFVGTDGIPSEIAVIVVCNPKLWFEGPVRPRAPASEITVRRMRRAHPGPPYAAGRGGAGGGHAAGTPRRPDDVRPAAARRPSCRPPVSR</sequence>
<protein>
    <submittedName>
        <fullName evidence="2">Uncharacterized protein</fullName>
    </submittedName>
</protein>
<dbReference type="EMBL" id="BAAATJ010000009">
    <property type="protein sequence ID" value="GAA2397452.1"/>
    <property type="molecule type" value="Genomic_DNA"/>
</dbReference>